<evidence type="ECO:0000256" key="3">
    <source>
        <dbReference type="SAM" id="MobiDB-lite"/>
    </source>
</evidence>
<dbReference type="PANTHER" id="PTHR45339">
    <property type="entry name" value="HYBRID SIGNAL TRANSDUCTION HISTIDINE KINASE J"/>
    <property type="match status" value="1"/>
</dbReference>
<dbReference type="OrthoDB" id="550524at2759"/>
<dbReference type="CDD" id="cd17546">
    <property type="entry name" value="REC_hyHK_CKI1_RcsC-like"/>
    <property type="match status" value="1"/>
</dbReference>
<accession>A0A835CE70</accession>
<proteinExistence type="predicted"/>
<gene>
    <name evidence="5" type="ORF">HU200_022143</name>
</gene>
<name>A0A835CE70_9POAL</name>
<dbReference type="Gene3D" id="3.40.50.2300">
    <property type="match status" value="1"/>
</dbReference>
<dbReference type="InterPro" id="IPR011006">
    <property type="entry name" value="CheY-like_superfamily"/>
</dbReference>
<dbReference type="SMART" id="SM00448">
    <property type="entry name" value="REC"/>
    <property type="match status" value="1"/>
</dbReference>
<dbReference type="SUPFAM" id="SSF52172">
    <property type="entry name" value="CheY-like"/>
    <property type="match status" value="1"/>
</dbReference>
<dbReference type="Proteomes" id="UP000636709">
    <property type="component" value="Unassembled WGS sequence"/>
</dbReference>
<evidence type="ECO:0000313" key="5">
    <source>
        <dbReference type="EMBL" id="KAF8722998.1"/>
    </source>
</evidence>
<dbReference type="AlphaFoldDB" id="A0A835CE70"/>
<dbReference type="GO" id="GO:0000160">
    <property type="term" value="P:phosphorelay signal transduction system"/>
    <property type="evidence" value="ECO:0007669"/>
    <property type="project" value="InterPro"/>
</dbReference>
<dbReference type="PANTHER" id="PTHR45339:SF5">
    <property type="entry name" value="HISTIDINE KINASE"/>
    <property type="match status" value="1"/>
</dbReference>
<reference evidence="5" key="1">
    <citation type="submission" date="2020-07" db="EMBL/GenBank/DDBJ databases">
        <title>Genome sequence and genetic diversity analysis of an under-domesticated orphan crop, white fonio (Digitaria exilis).</title>
        <authorList>
            <person name="Bennetzen J.L."/>
            <person name="Chen S."/>
            <person name="Ma X."/>
            <person name="Wang X."/>
            <person name="Yssel A.E.J."/>
            <person name="Chaluvadi S.R."/>
            <person name="Johnson M."/>
            <person name="Gangashetty P."/>
            <person name="Hamidou F."/>
            <person name="Sanogo M.D."/>
            <person name="Zwaenepoel A."/>
            <person name="Wallace J."/>
            <person name="Van De Peer Y."/>
            <person name="Van Deynze A."/>
        </authorList>
    </citation>
    <scope>NUCLEOTIDE SEQUENCE</scope>
    <source>
        <tissue evidence="5">Leaves</tissue>
    </source>
</reference>
<protein>
    <recommendedName>
        <fullName evidence="4">Response regulatory domain-containing protein</fullName>
    </recommendedName>
</protein>
<evidence type="ECO:0000256" key="1">
    <source>
        <dbReference type="ARBA" id="ARBA00022553"/>
    </source>
</evidence>
<comment type="caution">
    <text evidence="5">The sequence shown here is derived from an EMBL/GenBank/DDBJ whole genome shotgun (WGS) entry which is preliminary data.</text>
</comment>
<dbReference type="EMBL" id="JACEFO010001669">
    <property type="protein sequence ID" value="KAF8722998.1"/>
    <property type="molecule type" value="Genomic_DNA"/>
</dbReference>
<feature type="region of interest" description="Disordered" evidence="3">
    <location>
        <begin position="1"/>
        <end position="47"/>
    </location>
</feature>
<comment type="caution">
    <text evidence="2">Lacks conserved residue(s) required for the propagation of feature annotation.</text>
</comment>
<sequence length="166" mass="18024">MPHVRHPSHVIPDNTETTTPGGSLGAGTSAMAAQSTSEPRTEADKPLTGTHVLLVEDTLTLQTIGKKILYQLGATVEVAEDGAKAVSMFQAALERMPVMDGYEATRRIREVENRHGIHTPIIALTAHAMEEEMQKTILAGMDLHLTKPMERRSIAEAIRHVRGSQG</sequence>
<dbReference type="InterPro" id="IPR001789">
    <property type="entry name" value="Sig_transdc_resp-reg_receiver"/>
</dbReference>
<evidence type="ECO:0000313" key="6">
    <source>
        <dbReference type="Proteomes" id="UP000636709"/>
    </source>
</evidence>
<keyword evidence="1" id="KW-0597">Phosphoprotein</keyword>
<organism evidence="5 6">
    <name type="scientific">Digitaria exilis</name>
    <dbReference type="NCBI Taxonomy" id="1010633"/>
    <lineage>
        <taxon>Eukaryota</taxon>
        <taxon>Viridiplantae</taxon>
        <taxon>Streptophyta</taxon>
        <taxon>Embryophyta</taxon>
        <taxon>Tracheophyta</taxon>
        <taxon>Spermatophyta</taxon>
        <taxon>Magnoliopsida</taxon>
        <taxon>Liliopsida</taxon>
        <taxon>Poales</taxon>
        <taxon>Poaceae</taxon>
        <taxon>PACMAD clade</taxon>
        <taxon>Panicoideae</taxon>
        <taxon>Panicodae</taxon>
        <taxon>Paniceae</taxon>
        <taxon>Anthephorinae</taxon>
        <taxon>Digitaria</taxon>
    </lineage>
</organism>
<evidence type="ECO:0000259" key="4">
    <source>
        <dbReference type="PROSITE" id="PS50110"/>
    </source>
</evidence>
<feature type="domain" description="Response regulatory" evidence="4">
    <location>
        <begin position="51"/>
        <end position="162"/>
    </location>
</feature>
<evidence type="ECO:0000256" key="2">
    <source>
        <dbReference type="PROSITE-ProRule" id="PRU00169"/>
    </source>
</evidence>
<dbReference type="PROSITE" id="PS50110">
    <property type="entry name" value="RESPONSE_REGULATORY"/>
    <property type="match status" value="1"/>
</dbReference>
<dbReference type="Pfam" id="PF00072">
    <property type="entry name" value="Response_reg"/>
    <property type="match status" value="1"/>
</dbReference>
<keyword evidence="6" id="KW-1185">Reference proteome</keyword>